<keyword evidence="3 4" id="KW-0326">Glycosidase</keyword>
<dbReference type="GO" id="GO:0004575">
    <property type="term" value="F:sucrose alpha-glucosidase activity"/>
    <property type="evidence" value="ECO:0007669"/>
    <property type="project" value="TreeGrafter"/>
</dbReference>
<comment type="similarity">
    <text evidence="1 4">Belongs to the glycosyl hydrolase 32 family.</text>
</comment>
<dbReference type="PANTHER" id="PTHR42800">
    <property type="entry name" value="EXOINULINASE INUD (AFU_ORTHOLOGUE AFUA_5G00480)"/>
    <property type="match status" value="1"/>
</dbReference>
<evidence type="ECO:0000259" key="7">
    <source>
        <dbReference type="Pfam" id="PF08244"/>
    </source>
</evidence>
<dbReference type="InterPro" id="IPR013320">
    <property type="entry name" value="ConA-like_dom_sf"/>
</dbReference>
<dbReference type="Proteomes" id="UP000076727">
    <property type="component" value="Unassembled WGS sequence"/>
</dbReference>
<feature type="domain" description="Glycosyl hydrolase family 32 N-terminal" evidence="6">
    <location>
        <begin position="59"/>
        <end position="426"/>
    </location>
</feature>
<dbReference type="SUPFAM" id="SSF49899">
    <property type="entry name" value="Concanavalin A-like lectins/glucanases"/>
    <property type="match status" value="1"/>
</dbReference>
<feature type="signal peptide" evidence="5">
    <location>
        <begin position="1"/>
        <end position="29"/>
    </location>
</feature>
<organism evidence="8 9">
    <name type="scientific">Daedalea quercina L-15889</name>
    <dbReference type="NCBI Taxonomy" id="1314783"/>
    <lineage>
        <taxon>Eukaryota</taxon>
        <taxon>Fungi</taxon>
        <taxon>Dikarya</taxon>
        <taxon>Basidiomycota</taxon>
        <taxon>Agaricomycotina</taxon>
        <taxon>Agaricomycetes</taxon>
        <taxon>Polyporales</taxon>
        <taxon>Fomitopsis</taxon>
    </lineage>
</organism>
<dbReference type="EMBL" id="KV429045">
    <property type="protein sequence ID" value="KZT71485.1"/>
    <property type="molecule type" value="Genomic_DNA"/>
</dbReference>
<evidence type="ECO:0000313" key="9">
    <source>
        <dbReference type="Proteomes" id="UP000076727"/>
    </source>
</evidence>
<dbReference type="Pfam" id="PF08244">
    <property type="entry name" value="Glyco_hydro_32C"/>
    <property type="match status" value="1"/>
</dbReference>
<dbReference type="Gene3D" id="2.115.10.20">
    <property type="entry name" value="Glycosyl hydrolase domain, family 43"/>
    <property type="match status" value="1"/>
</dbReference>
<proteinExistence type="inferred from homology"/>
<keyword evidence="5" id="KW-0732">Signal</keyword>
<evidence type="ECO:0000256" key="3">
    <source>
        <dbReference type="ARBA" id="ARBA00023295"/>
    </source>
</evidence>
<reference evidence="8 9" key="1">
    <citation type="journal article" date="2016" name="Mol. Biol. Evol.">
        <title>Comparative Genomics of Early-Diverging Mushroom-Forming Fungi Provides Insights into the Origins of Lignocellulose Decay Capabilities.</title>
        <authorList>
            <person name="Nagy L.G."/>
            <person name="Riley R."/>
            <person name="Tritt A."/>
            <person name="Adam C."/>
            <person name="Daum C."/>
            <person name="Floudas D."/>
            <person name="Sun H."/>
            <person name="Yadav J.S."/>
            <person name="Pangilinan J."/>
            <person name="Larsson K.H."/>
            <person name="Matsuura K."/>
            <person name="Barry K."/>
            <person name="Labutti K."/>
            <person name="Kuo R."/>
            <person name="Ohm R.A."/>
            <person name="Bhattacharya S.S."/>
            <person name="Shirouzu T."/>
            <person name="Yoshinaga Y."/>
            <person name="Martin F.M."/>
            <person name="Grigoriev I.V."/>
            <person name="Hibbett D.S."/>
        </authorList>
    </citation>
    <scope>NUCLEOTIDE SEQUENCE [LARGE SCALE GENOMIC DNA]</scope>
    <source>
        <strain evidence="8 9">L-15889</strain>
    </source>
</reference>
<feature type="chain" id="PRO_5007866186" evidence="5">
    <location>
        <begin position="30"/>
        <end position="679"/>
    </location>
</feature>
<evidence type="ECO:0000313" key="8">
    <source>
        <dbReference type="EMBL" id="KZT71485.1"/>
    </source>
</evidence>
<gene>
    <name evidence="8" type="ORF">DAEQUDRAFT_108552</name>
</gene>
<accession>A0A165S3I2</accession>
<evidence type="ECO:0000256" key="5">
    <source>
        <dbReference type="SAM" id="SignalP"/>
    </source>
</evidence>
<dbReference type="SMART" id="SM00640">
    <property type="entry name" value="Glyco_32"/>
    <property type="match status" value="1"/>
</dbReference>
<evidence type="ECO:0000256" key="2">
    <source>
        <dbReference type="ARBA" id="ARBA00022801"/>
    </source>
</evidence>
<keyword evidence="9" id="KW-1185">Reference proteome</keyword>
<dbReference type="GO" id="GO:0005737">
    <property type="term" value="C:cytoplasm"/>
    <property type="evidence" value="ECO:0007669"/>
    <property type="project" value="TreeGrafter"/>
</dbReference>
<protein>
    <submittedName>
        <fullName evidence="8">Glycoside hydrolase family 32 protein</fullName>
    </submittedName>
</protein>
<dbReference type="STRING" id="1314783.A0A165S3I2"/>
<feature type="domain" description="Glycosyl hydrolase family 32 C-terminal" evidence="7">
    <location>
        <begin position="468"/>
        <end position="645"/>
    </location>
</feature>
<evidence type="ECO:0000256" key="4">
    <source>
        <dbReference type="RuleBase" id="RU362110"/>
    </source>
</evidence>
<dbReference type="InterPro" id="IPR023296">
    <property type="entry name" value="Glyco_hydro_beta-prop_sf"/>
</dbReference>
<dbReference type="PANTHER" id="PTHR42800:SF3">
    <property type="entry name" value="GLYCOSYL HYDROLASE FAMILY 32 N-TERMINAL DOMAIN-CONTAINING PROTEIN"/>
    <property type="match status" value="1"/>
</dbReference>
<name>A0A165S3I2_9APHY</name>
<dbReference type="CDD" id="cd18621">
    <property type="entry name" value="GH32_XdINV-like"/>
    <property type="match status" value="1"/>
</dbReference>
<keyword evidence="2 4" id="KW-0378">Hydrolase</keyword>
<dbReference type="InterPro" id="IPR013189">
    <property type="entry name" value="Glyco_hydro_32_C"/>
</dbReference>
<dbReference type="Pfam" id="PF00251">
    <property type="entry name" value="Glyco_hydro_32N"/>
    <property type="match status" value="1"/>
</dbReference>
<sequence>MGSMFTLGKVVRSVLIAALSLVSESKASAQDDVPTSLAGVDLSSLQNNTLFTRWRPTSHFIAPHSWMNDPCGPSYDHSSGLYHLFYQFHPAHIAWGNISWGHATSEDLATWTDVEGWEAYSAVAIPPGPNGSIDHLGVFTGSAQFLTVTANQTWGLPIQCDNEPLSDCGTQTVMLVFHTAVKHLPIGWSIPYTEGAETQALAISYDGGFTWSKFENTSINPVIATPPPDLDVTGFRDPFFELWPEMDSIIEADEPHFYAAFGSGIQHVGPRLQFYTAPVANLTHWSYLGPLFSVADNSSWSETYSGSYGNNFEVAGTFSLPELVDNGGDGVTAHHFVMMGTEGEKNWPLWSEVDIVRSANGSAESIIRSSGVIDWGASYAWNSFYDEPHDRRITFGWISEDLNTPALLPQGWAGATSLPREIYVQVYQNLANTNGVLSQPGSWTAVQDQDGRWNMTTLAMRPAPDVVAALRQNATMTHVDNIVQSASVAATSQFYSLGVSSDSVNLHAEIDIPVNTTASVGFVLRRSPDGEEQTVVIYDPVHETLTINLTSSTLMNATFVNNADHIAPLFLLDTYNSTDASAVQTTRESLTLDIFLDNSIIEVFANSRAAMIGRVYPARVDSLGIGYIVGPGSGQVVFKQIVVWEGLEKAWPGRPDNTSTQLVYDTSEETNNYTWWVGY</sequence>
<dbReference type="Gene3D" id="2.60.120.560">
    <property type="entry name" value="Exo-inulinase, domain 1"/>
    <property type="match status" value="1"/>
</dbReference>
<dbReference type="SUPFAM" id="SSF75005">
    <property type="entry name" value="Arabinanase/levansucrase/invertase"/>
    <property type="match status" value="1"/>
</dbReference>
<evidence type="ECO:0000256" key="1">
    <source>
        <dbReference type="ARBA" id="ARBA00009902"/>
    </source>
</evidence>
<dbReference type="GO" id="GO:0005987">
    <property type="term" value="P:sucrose catabolic process"/>
    <property type="evidence" value="ECO:0007669"/>
    <property type="project" value="TreeGrafter"/>
</dbReference>
<dbReference type="AlphaFoldDB" id="A0A165S3I2"/>
<dbReference type="InterPro" id="IPR001362">
    <property type="entry name" value="Glyco_hydro_32"/>
</dbReference>
<dbReference type="OrthoDB" id="202537at2759"/>
<dbReference type="InterPro" id="IPR013148">
    <property type="entry name" value="Glyco_hydro_32_N"/>
</dbReference>
<evidence type="ECO:0000259" key="6">
    <source>
        <dbReference type="Pfam" id="PF00251"/>
    </source>
</evidence>